<evidence type="ECO:0000256" key="4">
    <source>
        <dbReference type="ARBA" id="ARBA00022989"/>
    </source>
</evidence>
<feature type="transmembrane region" description="Helical" evidence="7">
    <location>
        <begin position="121"/>
        <end position="139"/>
    </location>
</feature>
<feature type="region of interest" description="Disordered" evidence="6">
    <location>
        <begin position="293"/>
        <end position="341"/>
    </location>
</feature>
<comment type="caution">
    <text evidence="9">The sequence shown here is derived from an EMBL/GenBank/DDBJ whole genome shotgun (WGS) entry which is preliminary data.</text>
</comment>
<dbReference type="EMBL" id="JFHC01000101">
    <property type="protein sequence ID" value="KDR38217.1"/>
    <property type="molecule type" value="Genomic_DNA"/>
</dbReference>
<feature type="transmembrane region" description="Helical" evidence="7">
    <location>
        <begin position="245"/>
        <end position="263"/>
    </location>
</feature>
<evidence type="ECO:0000256" key="7">
    <source>
        <dbReference type="SAM" id="Phobius"/>
    </source>
</evidence>
<accession>A0A069PCK9</accession>
<dbReference type="RefSeq" id="WP_063741164.1">
    <property type="nucleotide sequence ID" value="NZ_CADFFX010000018.1"/>
</dbReference>
<feature type="domain" description="EamA" evidence="8">
    <location>
        <begin position="153"/>
        <end position="284"/>
    </location>
</feature>
<feature type="transmembrane region" description="Helical" evidence="7">
    <location>
        <begin position="211"/>
        <end position="233"/>
    </location>
</feature>
<feature type="transmembrane region" description="Helical" evidence="7">
    <location>
        <begin position="151"/>
        <end position="172"/>
    </location>
</feature>
<gene>
    <name evidence="9" type="ORF">BG61_02800</name>
</gene>
<dbReference type="SUPFAM" id="SSF103481">
    <property type="entry name" value="Multidrug resistance efflux transporter EmrE"/>
    <property type="match status" value="2"/>
</dbReference>
<keyword evidence="10" id="KW-1185">Reference proteome</keyword>
<dbReference type="STRING" id="60547.GCA_000751215_06714"/>
<protein>
    <submittedName>
        <fullName evidence="9">Multidrug DMT transporter</fullName>
    </submittedName>
</protein>
<evidence type="ECO:0000256" key="5">
    <source>
        <dbReference type="ARBA" id="ARBA00023136"/>
    </source>
</evidence>
<proteinExistence type="inferred from homology"/>
<dbReference type="GO" id="GO:0016020">
    <property type="term" value="C:membrane"/>
    <property type="evidence" value="ECO:0007669"/>
    <property type="project" value="UniProtKB-SubCell"/>
</dbReference>
<evidence type="ECO:0000256" key="1">
    <source>
        <dbReference type="ARBA" id="ARBA00004141"/>
    </source>
</evidence>
<dbReference type="Pfam" id="PF00892">
    <property type="entry name" value="EamA"/>
    <property type="match status" value="2"/>
</dbReference>
<feature type="domain" description="EamA" evidence="8">
    <location>
        <begin position="10"/>
        <end position="138"/>
    </location>
</feature>
<sequence length="341" mass="36785">MQLKKFIPPITVVLIWTGNNIVTKLSAGAVDPGSMSFLRWLLAWIVIAPFVLPSAWRQRREIAPHLPKLAILSLLGLAMYQGLGYYAAKTMSATNIGLFISFIPLFTLGLSVVALRAWPTVTSMIGALVSLCGVIWLLSRGDPVSLRSHGIGIGEGMMLVASLAYALYNVLLRKWPVPLTNWTSLFMQVTFAVLLLLPLKLLSQPVALTPGGLMMIAYAGIGASVIVPFMWLAGTAAIGPAGMTSFTNLVPVTTALASVVFLGEELHGYHFVGGGLALMGVILTQLRPGRVEPQRPRRVESRAVDVVLQTPTHRRGESRVPDRNASEPAEKNSNEQAEKVG</sequence>
<evidence type="ECO:0000256" key="2">
    <source>
        <dbReference type="ARBA" id="ARBA00007362"/>
    </source>
</evidence>
<evidence type="ECO:0000256" key="6">
    <source>
        <dbReference type="SAM" id="MobiDB-lite"/>
    </source>
</evidence>
<feature type="compositionally biased region" description="Basic and acidic residues" evidence="6">
    <location>
        <begin position="314"/>
        <end position="341"/>
    </location>
</feature>
<dbReference type="InterPro" id="IPR000620">
    <property type="entry name" value="EamA_dom"/>
</dbReference>
<comment type="subcellular location">
    <subcellularLocation>
        <location evidence="1">Membrane</location>
        <topology evidence="1">Multi-pass membrane protein</topology>
    </subcellularLocation>
</comment>
<dbReference type="PANTHER" id="PTHR32322:SF2">
    <property type="entry name" value="EAMA DOMAIN-CONTAINING PROTEIN"/>
    <property type="match status" value="1"/>
</dbReference>
<feature type="transmembrane region" description="Helical" evidence="7">
    <location>
        <begin position="179"/>
        <end position="199"/>
    </location>
</feature>
<feature type="transmembrane region" description="Helical" evidence="7">
    <location>
        <begin position="269"/>
        <end position="288"/>
    </location>
</feature>
<feature type="compositionally biased region" description="Basic and acidic residues" evidence="6">
    <location>
        <begin position="293"/>
        <end position="303"/>
    </location>
</feature>
<feature type="transmembrane region" description="Helical" evidence="7">
    <location>
        <begin position="37"/>
        <end position="57"/>
    </location>
</feature>
<evidence type="ECO:0000313" key="10">
    <source>
        <dbReference type="Proteomes" id="UP000027466"/>
    </source>
</evidence>
<evidence type="ECO:0000256" key="3">
    <source>
        <dbReference type="ARBA" id="ARBA00022692"/>
    </source>
</evidence>
<name>A0A069PCK9_9BURK</name>
<keyword evidence="3 7" id="KW-0812">Transmembrane</keyword>
<reference evidence="9 10" key="1">
    <citation type="submission" date="2014-03" db="EMBL/GenBank/DDBJ databases">
        <title>Draft Genome Sequences of Four Burkholderia Strains.</title>
        <authorList>
            <person name="Liu X.Y."/>
            <person name="Li C.X."/>
            <person name="Xu J.H."/>
        </authorList>
    </citation>
    <scope>NUCLEOTIDE SEQUENCE [LARGE SCALE GENOMIC DNA]</scope>
    <source>
        <strain evidence="9 10">DSM 50014</strain>
    </source>
</reference>
<dbReference type="Proteomes" id="UP000027466">
    <property type="component" value="Unassembled WGS sequence"/>
</dbReference>
<evidence type="ECO:0000313" key="9">
    <source>
        <dbReference type="EMBL" id="KDR38217.1"/>
    </source>
</evidence>
<comment type="similarity">
    <text evidence="2">Belongs to the EamA transporter family.</text>
</comment>
<dbReference type="InterPro" id="IPR037185">
    <property type="entry name" value="EmrE-like"/>
</dbReference>
<keyword evidence="4 7" id="KW-1133">Transmembrane helix</keyword>
<dbReference type="PANTHER" id="PTHR32322">
    <property type="entry name" value="INNER MEMBRANE TRANSPORTER"/>
    <property type="match status" value="1"/>
</dbReference>
<dbReference type="InterPro" id="IPR050638">
    <property type="entry name" value="AA-Vitamin_Transporters"/>
</dbReference>
<feature type="transmembrane region" description="Helical" evidence="7">
    <location>
        <begin position="69"/>
        <end position="88"/>
    </location>
</feature>
<feature type="transmembrane region" description="Helical" evidence="7">
    <location>
        <begin position="94"/>
        <end position="114"/>
    </location>
</feature>
<dbReference type="AlphaFoldDB" id="A0A069PCK9"/>
<keyword evidence="5 7" id="KW-0472">Membrane</keyword>
<organism evidence="9 10">
    <name type="scientific">Caballeronia glathei</name>
    <dbReference type="NCBI Taxonomy" id="60547"/>
    <lineage>
        <taxon>Bacteria</taxon>
        <taxon>Pseudomonadati</taxon>
        <taxon>Pseudomonadota</taxon>
        <taxon>Betaproteobacteria</taxon>
        <taxon>Burkholderiales</taxon>
        <taxon>Burkholderiaceae</taxon>
        <taxon>Caballeronia</taxon>
    </lineage>
</organism>
<evidence type="ECO:0000259" key="8">
    <source>
        <dbReference type="Pfam" id="PF00892"/>
    </source>
</evidence>